<sequence length="1172" mass="131289">MPSPCGPSALSLSSSLSTPSPAQLIDAQRSAACISSQATRLASIRTSVQKQLFCRPLSAALEARILELLEPDVLATCRLVNSQWRDSVDGLDGLWSGLARRIGVAHSSGASDAQEGAGKLARIRLLLTERNNWLGYDLCPTVVDDKLKDKFRPSLNDLQLVNVSCATQLGSRNFHGCWLKVTAFDAASAKYHSWRLQSSTNFSVWSFFDYSCSGTVSERTVCEWTALLQVGVTSWKRDIGTDINEFLQFMHRSQRRDDFLRNLEDRAWHRTSLLPVELENVPSDILNGWKSLYTRTKDLMTKLFKFAEEKSNEPDEMYSRRRVPDDSLNVYMVAPLARTESGILRPQCLIVLPCGAEVCAVATCKCQSCTDTQLLLLSTEWQLDLYNLPNNADEPVILSPVSTVELHVNNRSYWPSIPTAKLAPVNSNQQQHFVISFFNSKSNYTYDVSDDSLRKFIFLASCDCCKVDIVRRIEIPPPLVLVNSTIRHCDSFLLAREADLTRSSGKLLLLRLADVAVDTEATFTKSSSFVEYNVVTKLLPNMKNLAAEFDRGSAFWYLLSRLDRTEAEDLTLVIYRIGCPQPLALARLDSLRTNIGVFDNTETTLMLTRRHRGPRWISTASCRWMDSKLDCGRPSVPLLAMCYDNGIRLLFSWLFEKQTSTLGGAGRTARKEAVMQRRKVVMQRRKVVMQRRKVVMQRRKGDMQQRKVVMQRRKGDMQQRKVVMQRSKGDMQQRKGVMQRSKGVMQRRKGVMQRRKGVMQRRKGDMQQRKGVMQRSKGVMQRRKGVMQRRKGVMQRRKGVMQRRKGVLQRTRASQIVNRSRNRLLTIAVAKETRFDSRLRSDGQLQLRPGGGWLADGRSSAATTQRLSEATAASCATVAASKSTAPTILRAPLQSEELFDMPESARDDSVGCAKVSTPDDANAMNKMNRSMMSITSPVIFAAPNSEPLPPLLTMVILLAPANGWATSAASLGRVFSTKSSLAASPYSFQASAFLAICSAVALARASIALGLGLQHNLLVLRFGQLLQPVALGLGRLANCGVQLALFAHDLQLLSQRLLTESLEQQVDAAHAGLLRAAFKIGYERVTNAALYRRARLVRPSDLLRRRRLQLAGHIIRAESYCPEPVQEVLLLTLQTPYQRKQARTRRFVDCLLADAGAPDSAFIRDLALRRAL</sequence>
<evidence type="ECO:0000313" key="3">
    <source>
        <dbReference type="WBParaSite" id="maker-uti_cns_0012570-snap-gene-0.5-mRNA-1"/>
    </source>
</evidence>
<feature type="region of interest" description="Disordered" evidence="1">
    <location>
        <begin position="696"/>
        <end position="812"/>
    </location>
</feature>
<dbReference type="Proteomes" id="UP000095280">
    <property type="component" value="Unplaced"/>
</dbReference>
<evidence type="ECO:0000313" key="2">
    <source>
        <dbReference type="Proteomes" id="UP000095280"/>
    </source>
</evidence>
<feature type="compositionally biased region" description="Basic residues" evidence="1">
    <location>
        <begin position="745"/>
        <end position="761"/>
    </location>
</feature>
<accession>A0A1I8IH00</accession>
<organism evidence="2 3">
    <name type="scientific">Macrostomum lignano</name>
    <dbReference type="NCBI Taxonomy" id="282301"/>
    <lineage>
        <taxon>Eukaryota</taxon>
        <taxon>Metazoa</taxon>
        <taxon>Spiralia</taxon>
        <taxon>Lophotrochozoa</taxon>
        <taxon>Platyhelminthes</taxon>
        <taxon>Rhabditophora</taxon>
        <taxon>Macrostomorpha</taxon>
        <taxon>Macrostomida</taxon>
        <taxon>Macrostomidae</taxon>
        <taxon>Macrostomum</taxon>
    </lineage>
</organism>
<keyword evidence="2" id="KW-1185">Reference proteome</keyword>
<protein>
    <submittedName>
        <fullName evidence="3">F-box domain-containing protein</fullName>
    </submittedName>
</protein>
<proteinExistence type="predicted"/>
<dbReference type="WBParaSite" id="maker-uti_cns_0012570-snap-gene-0.5-mRNA-1">
    <property type="protein sequence ID" value="maker-uti_cns_0012570-snap-gene-0.5-mRNA-1"/>
    <property type="gene ID" value="maker-uti_cns_0012570-snap-gene-0.5"/>
</dbReference>
<reference evidence="3" key="1">
    <citation type="submission" date="2016-11" db="UniProtKB">
        <authorList>
            <consortium name="WormBaseParasite"/>
        </authorList>
    </citation>
    <scope>IDENTIFICATION</scope>
</reference>
<dbReference type="AlphaFoldDB" id="A0A1I8IH00"/>
<name>A0A1I8IH00_9PLAT</name>
<evidence type="ECO:0000256" key="1">
    <source>
        <dbReference type="SAM" id="MobiDB-lite"/>
    </source>
</evidence>
<feature type="compositionally biased region" description="Basic residues" evidence="1">
    <location>
        <begin position="780"/>
        <end position="807"/>
    </location>
</feature>